<feature type="region of interest" description="Disordered" evidence="1">
    <location>
        <begin position="600"/>
        <end position="642"/>
    </location>
</feature>
<feature type="compositionally biased region" description="Polar residues" evidence="1">
    <location>
        <begin position="813"/>
        <end position="834"/>
    </location>
</feature>
<feature type="region of interest" description="Disordered" evidence="1">
    <location>
        <begin position="688"/>
        <end position="865"/>
    </location>
</feature>
<feature type="region of interest" description="Disordered" evidence="1">
    <location>
        <begin position="914"/>
        <end position="1075"/>
    </location>
</feature>
<dbReference type="OrthoDB" id="5424797at2759"/>
<feature type="compositionally biased region" description="Polar residues" evidence="1">
    <location>
        <begin position="120"/>
        <end position="156"/>
    </location>
</feature>
<feature type="compositionally biased region" description="Basic and acidic residues" evidence="1">
    <location>
        <begin position="712"/>
        <end position="737"/>
    </location>
</feature>
<feature type="compositionally biased region" description="Basic and acidic residues" evidence="1">
    <location>
        <begin position="406"/>
        <end position="418"/>
    </location>
</feature>
<reference evidence="3 4" key="1">
    <citation type="submission" date="2021-01" db="EMBL/GenBank/DDBJ databases">
        <title>Cercospora kikuchii MAFF 305040 whole genome shotgun sequence.</title>
        <authorList>
            <person name="Kashiwa T."/>
            <person name="Suzuki T."/>
        </authorList>
    </citation>
    <scope>NUCLEOTIDE SEQUENCE [LARGE SCALE GENOMIC DNA]</scope>
    <source>
        <strain evidence="3 4">MAFF 305040</strain>
    </source>
</reference>
<feature type="compositionally biased region" description="Low complexity" evidence="1">
    <location>
        <begin position="157"/>
        <end position="186"/>
    </location>
</feature>
<dbReference type="RefSeq" id="XP_044656196.1">
    <property type="nucleotide sequence ID" value="XM_044800261.1"/>
</dbReference>
<feature type="compositionally biased region" description="Low complexity" evidence="1">
    <location>
        <begin position="54"/>
        <end position="76"/>
    </location>
</feature>
<feature type="compositionally biased region" description="Polar residues" evidence="1">
    <location>
        <begin position="1121"/>
        <end position="1135"/>
    </location>
</feature>
<feature type="compositionally biased region" description="Basic and acidic residues" evidence="1">
    <location>
        <begin position="849"/>
        <end position="861"/>
    </location>
</feature>
<feature type="region of interest" description="Disordered" evidence="1">
    <location>
        <begin position="120"/>
        <end position="506"/>
    </location>
</feature>
<feature type="compositionally biased region" description="Low complexity" evidence="1">
    <location>
        <begin position="438"/>
        <end position="461"/>
    </location>
</feature>
<dbReference type="CDD" id="cd06503">
    <property type="entry name" value="ATP-synt_Fo_b"/>
    <property type="match status" value="1"/>
</dbReference>
<keyword evidence="4" id="KW-1185">Reference proteome</keyword>
<feature type="compositionally biased region" description="Low complexity" evidence="1">
    <location>
        <begin position="485"/>
        <end position="503"/>
    </location>
</feature>
<feature type="region of interest" description="Disordered" evidence="1">
    <location>
        <begin position="1087"/>
        <end position="1136"/>
    </location>
</feature>
<feature type="compositionally biased region" description="Basic and acidic residues" evidence="1">
    <location>
        <begin position="275"/>
        <end position="369"/>
    </location>
</feature>
<sequence length="1383" mass="149828">MAPYPHNNFYDPVGSQSHQPSGYTYANTNSQYPSQNTTYQSSAYSQNYGTSYDSQYAGTAQQQQQQPSASSSNVAATGLSSLGNQGYSQPASSATSRSNVAYDTSNSTWAQNYAPNAYQSTNRSQANQSPIYATQSTGSTFGRLSLPDQTQTNIYGASQSYQTTSSTPTAQSSSASRSYRNAPNSAGYKNSYQPQQDQQAQQAQQPPPRYASPLHAMQAQQQQQQQPSHNKQPSRTSNHAHPSPRVAAQNLQQQRQSTSVEPMPTTVDPSQVYDIRAEREKAARIEAEKRRKYEAEQAAKKAEEDARQAEEDARQAEEDARKAEEERIVAEARKAEEDARKASEAEAKKKATAERKKEARRKAKEEKQSKTAATALQQMASGSGGVSMMDMMGNMSGPPANDEEAEMRAMFKKMREFNQKNPAMLAKLWEEERKQHAAQTSPGPSQPTQPASTSTPQPAAPKLTKTQQKAPISVAAPPAQPSVKTANRPAPRSPATPATAGASLWPPQKKGTLAEAAANWLSGLPVNHNSGRVVSREQILKILDANPSYVQLCEAIERTGIYFERSALAKELLRAVPDGLRGSQNSVKAGANAAPSVAVGIGANANGTPATAPSKKKGRPKKDEPGRYSLPGGRGSTSGGTVSYSAPTFTSLTDAARAVNAMNTSGGIFPGTVSDTLTNAYIPATQDPTFYDSTPMMIDDDPQPSMSQPPEIKPEEKPIEPPPPPKDKEEAARKRGFGDLVDLTAGDSDDEEPPRKIVVPFSGPGNGVKPVPSNDGLRQPVSYQQFIQNKAHPPRPPSFGPGFGFGQTGPNFSAPNNRRPTFPQQTWNGPKTQSPAPPVPGPQQVRSKGPSEESKQAERIRGRMLVEPIMRDRVARKSKYDSRTIARDVLLATGRHPDMRALNAHLNVMQKLLGDHGGVVDGGDRGNKSDLSTIRWDLIDPGDPTEEAKTKAKSASNREEDVEDPDGDSASAKRKPSQGLEPRERLPNPKKPVGRPSTNADRDRDSAVRDASPGTISANEHPELTSDLSPRVSRATPVARRGSVASNYTPKTGASGRRKPSGMSKAAPAQSTDTPVGYAAFRQLDENGNPIKKKGRPVGWRKNIHSREAQGLTPRKIASSEPKTTSKLRQSTGTRESSEVIVEPHYQVFPCKWKSCNAELDNLEKLKKHTLKLHGEANDEGDFECQWQNCGNGVHIDAHGNERPGDAGISSFETLDHWFKHVNNIHLHEIAWKLGDGPRGGSVSGTRSDSAAYLSDASGRSVTPLILTPQELAQQKAEAETGVGAEDVVVGDERASMSMAPPKLKRKPGSPSKTQEAFGLQTMSLDKNEREAATELKKLEDQKRREGVTMGLEGSRLVNAKRRRGFLDDEDFEDVIEDSEPNL</sequence>
<organism evidence="3 4">
    <name type="scientific">Cercospora kikuchii</name>
    <dbReference type="NCBI Taxonomy" id="84275"/>
    <lineage>
        <taxon>Eukaryota</taxon>
        <taxon>Fungi</taxon>
        <taxon>Dikarya</taxon>
        <taxon>Ascomycota</taxon>
        <taxon>Pezizomycotina</taxon>
        <taxon>Dothideomycetes</taxon>
        <taxon>Dothideomycetidae</taxon>
        <taxon>Mycosphaerellales</taxon>
        <taxon>Mycosphaerellaceae</taxon>
        <taxon>Cercospora</taxon>
    </lineage>
</organism>
<evidence type="ECO:0000313" key="3">
    <source>
        <dbReference type="EMBL" id="GIZ41709.1"/>
    </source>
</evidence>
<evidence type="ECO:0000256" key="1">
    <source>
        <dbReference type="SAM" id="MobiDB-lite"/>
    </source>
</evidence>
<evidence type="ECO:0000313" key="4">
    <source>
        <dbReference type="Proteomes" id="UP000825890"/>
    </source>
</evidence>
<gene>
    <name evidence="3" type="ORF">CKM354_000500500</name>
</gene>
<dbReference type="Proteomes" id="UP000825890">
    <property type="component" value="Unassembled WGS sequence"/>
</dbReference>
<feature type="compositionally biased region" description="Polar residues" evidence="1">
    <location>
        <begin position="227"/>
        <end position="240"/>
    </location>
</feature>
<feature type="compositionally biased region" description="Polar residues" evidence="1">
    <location>
        <begin position="249"/>
        <end position="260"/>
    </location>
</feature>
<name>A0A9P3CCG7_9PEZI</name>
<dbReference type="GeneID" id="68290580"/>
<evidence type="ECO:0000259" key="2">
    <source>
        <dbReference type="PROSITE" id="PS00028"/>
    </source>
</evidence>
<protein>
    <recommendedName>
        <fullName evidence="2">C2H2-type domain-containing protein</fullName>
    </recommendedName>
</protein>
<dbReference type="PROSITE" id="PS00028">
    <property type="entry name" value="ZINC_FINGER_C2H2_1"/>
    <property type="match status" value="1"/>
</dbReference>
<dbReference type="EMBL" id="BOLY01000003">
    <property type="protein sequence ID" value="GIZ41709.1"/>
    <property type="molecule type" value="Genomic_DNA"/>
</dbReference>
<feature type="compositionally biased region" description="Low complexity" evidence="1">
    <location>
        <begin position="193"/>
        <end position="204"/>
    </location>
</feature>
<accession>A0A9P3CCG7</accession>
<comment type="caution">
    <text evidence="3">The sequence shown here is derived from an EMBL/GenBank/DDBJ whole genome shotgun (WGS) entry which is preliminary data.</text>
</comment>
<proteinExistence type="predicted"/>
<feature type="region of interest" description="Disordered" evidence="1">
    <location>
        <begin position="1"/>
        <end position="77"/>
    </location>
</feature>
<feature type="compositionally biased region" description="Low complexity" evidence="1">
    <location>
        <begin position="386"/>
        <end position="397"/>
    </location>
</feature>
<feature type="compositionally biased region" description="Polar residues" evidence="1">
    <location>
        <begin position="14"/>
        <end position="53"/>
    </location>
</feature>
<dbReference type="InterPro" id="IPR013087">
    <property type="entry name" value="Znf_C2H2_type"/>
</dbReference>
<feature type="domain" description="C2H2-type" evidence="2">
    <location>
        <begin position="1151"/>
        <end position="1174"/>
    </location>
</feature>